<evidence type="ECO:0000256" key="1">
    <source>
        <dbReference type="ARBA" id="ARBA00004496"/>
    </source>
</evidence>
<dbReference type="GO" id="GO:0016020">
    <property type="term" value="C:membrane"/>
    <property type="evidence" value="ECO:0007669"/>
    <property type="project" value="TreeGrafter"/>
</dbReference>
<reference evidence="6" key="1">
    <citation type="submission" date="2022-02" db="EMBL/GenBank/DDBJ databases">
        <title>Atlantic sturgeon de novo genome assembly.</title>
        <authorList>
            <person name="Stock M."/>
            <person name="Klopp C."/>
            <person name="Guiguen Y."/>
            <person name="Cabau C."/>
            <person name="Parinello H."/>
            <person name="Santidrian Yebra-Pimentel E."/>
            <person name="Kuhl H."/>
            <person name="Dirks R.P."/>
            <person name="Guessner J."/>
            <person name="Wuertz S."/>
            <person name="Du K."/>
            <person name="Schartl M."/>
        </authorList>
    </citation>
    <scope>NUCLEOTIDE SEQUENCE</scope>
    <source>
        <strain evidence="6">STURGEONOMICS-FGT-2020</strain>
        <tissue evidence="6">Whole blood</tissue>
    </source>
</reference>
<dbReference type="FunFam" id="3.30.870.10:FF:000004">
    <property type="entry name" value="protein FAM83H isoform X2"/>
    <property type="match status" value="1"/>
</dbReference>
<feature type="region of interest" description="Disordered" evidence="4">
    <location>
        <begin position="711"/>
        <end position="836"/>
    </location>
</feature>
<dbReference type="Gene3D" id="3.30.870.10">
    <property type="entry name" value="Endonuclease Chain A"/>
    <property type="match status" value="1"/>
</dbReference>
<feature type="region of interest" description="Disordered" evidence="4">
    <location>
        <begin position="848"/>
        <end position="916"/>
    </location>
</feature>
<dbReference type="Pfam" id="PF07894">
    <property type="entry name" value="SACK1"/>
    <property type="match status" value="1"/>
</dbReference>
<dbReference type="InterPro" id="IPR012461">
    <property type="entry name" value="SACK1"/>
</dbReference>
<evidence type="ECO:0000259" key="5">
    <source>
        <dbReference type="Pfam" id="PF07894"/>
    </source>
</evidence>
<keyword evidence="7" id="KW-1185">Reference proteome</keyword>
<feature type="compositionally biased region" description="Basic residues" evidence="4">
    <location>
        <begin position="770"/>
        <end position="779"/>
    </location>
</feature>
<feature type="compositionally biased region" description="Low complexity" evidence="4">
    <location>
        <begin position="881"/>
        <end position="894"/>
    </location>
</feature>
<dbReference type="EMBL" id="JAGXEW010000006">
    <property type="protein sequence ID" value="KAK1170911.1"/>
    <property type="molecule type" value="Genomic_DNA"/>
</dbReference>
<accession>A0AAD8GAP4</accession>
<evidence type="ECO:0000313" key="6">
    <source>
        <dbReference type="EMBL" id="KAK1170911.1"/>
    </source>
</evidence>
<evidence type="ECO:0000256" key="3">
    <source>
        <dbReference type="ARBA" id="ARBA00022490"/>
    </source>
</evidence>
<feature type="compositionally biased region" description="Basic and acidic residues" evidence="4">
    <location>
        <begin position="848"/>
        <end position="859"/>
    </location>
</feature>
<evidence type="ECO:0000313" key="7">
    <source>
        <dbReference type="Proteomes" id="UP001230051"/>
    </source>
</evidence>
<name>A0AAD8GAP4_ACIOX</name>
<comment type="caution">
    <text evidence="6">The sequence shown here is derived from an EMBL/GenBank/DDBJ whole genome shotgun (WGS) entry which is preliminary data.</text>
</comment>
<feature type="region of interest" description="Disordered" evidence="4">
    <location>
        <begin position="654"/>
        <end position="683"/>
    </location>
</feature>
<proteinExistence type="inferred from homology"/>
<feature type="compositionally biased region" description="Polar residues" evidence="4">
    <location>
        <begin position="906"/>
        <end position="916"/>
    </location>
</feature>
<dbReference type="PANTHER" id="PTHR16181">
    <property type="entry name" value="PROTEIN FAM83A-RELATED"/>
    <property type="match status" value="1"/>
</dbReference>
<feature type="compositionally biased region" description="Polar residues" evidence="4">
    <location>
        <begin position="667"/>
        <end position="679"/>
    </location>
</feature>
<comment type="similarity">
    <text evidence="2">Belongs to the FAM83 family.</text>
</comment>
<feature type="compositionally biased region" description="Basic and acidic residues" evidence="4">
    <location>
        <begin position="896"/>
        <end position="905"/>
    </location>
</feature>
<gene>
    <name evidence="6" type="primary">FAM83B</name>
    <name evidence="6" type="ORF">AOXY_G7861</name>
</gene>
<dbReference type="InterPro" id="IPR050944">
    <property type="entry name" value="FAM83"/>
</dbReference>
<feature type="compositionally biased region" description="Polar residues" evidence="4">
    <location>
        <begin position="727"/>
        <end position="749"/>
    </location>
</feature>
<feature type="domain" description="Scaffolding anchor of CK1" evidence="5">
    <location>
        <begin position="16"/>
        <end position="283"/>
    </location>
</feature>
<evidence type="ECO:0000256" key="4">
    <source>
        <dbReference type="SAM" id="MobiDB-lite"/>
    </source>
</evidence>
<feature type="compositionally biased region" description="Basic and acidic residues" evidence="4">
    <location>
        <begin position="812"/>
        <end position="822"/>
    </location>
</feature>
<feature type="compositionally biased region" description="Polar residues" evidence="4">
    <location>
        <begin position="823"/>
        <end position="834"/>
    </location>
</feature>
<dbReference type="Proteomes" id="UP001230051">
    <property type="component" value="Unassembled WGS sequence"/>
</dbReference>
<feature type="compositionally biased region" description="Polar residues" evidence="4">
    <location>
        <begin position="796"/>
        <end position="806"/>
    </location>
</feature>
<dbReference type="AlphaFoldDB" id="A0AAD8GAP4"/>
<dbReference type="GO" id="GO:0019901">
    <property type="term" value="F:protein kinase binding"/>
    <property type="evidence" value="ECO:0007669"/>
    <property type="project" value="TreeGrafter"/>
</dbReference>
<dbReference type="GO" id="GO:0005737">
    <property type="term" value="C:cytoplasm"/>
    <property type="evidence" value="ECO:0007669"/>
    <property type="project" value="UniProtKB-SubCell"/>
</dbReference>
<feature type="compositionally biased region" description="Polar residues" evidence="4">
    <location>
        <begin position="864"/>
        <end position="873"/>
    </location>
</feature>
<feature type="compositionally biased region" description="Basic and acidic residues" evidence="4">
    <location>
        <begin position="750"/>
        <end position="766"/>
    </location>
</feature>
<sequence length="1009" mass="114864">MESISQLSSLTTGEVKPEEYILPHYKESYRLAIDALVDGGRKTYQEFLTNEKLGDFLSEEELAFITQNAEKPPQVNPLDPCEDIQDDSSSTGTYWPVESDVETPDLDIGWPGFLPELSKKTNVDLYFHPPRQNCPTIKEVIRKSIQDARKVIAIVMDVFTDVDIFKEIVDASVRGVPAYILLDEFQFKSFLTMAEKQGVQVQRLRNMRVRTIKGQEYLCRSGAKFHGALEQKFLLVDCHTVVYGSYSFMWSFEKINLSMVQVITGQLVECYDEEFRTLFARSTIPNILAPENVTLDVKQERWQNGTNTVSSYVSHSQPFDKRDKLRHTLDTVYMKACGRQLNVTNNMGDMDNNETYQQRTFGYRPGPTGLNVQNRIQQLQSTETSNYLKRHSYAGEKQETPLYVQNRASNFGSSNWNAGREHDGYGAPGRTDFKSKYNAFQGGGGEQFQKGRLTQPYRSNMRKSFHGTDNHVRTLQQNMPTLERTTKSFLRTWRIESYLNNSESPLEDCGDYPAAQYDGLEGIENKPNQMYPVHSRLRSSLVFKSTIPEQLETNSYASNSNLSSSTMGRSQDKHINSSANVYYPAVHRNPSMQTENRMRQDDFVQKRRSLQIYDDQKTHMNYAANKESFTPMYATLGRTSAKNPDVLHQVEGYGYKRQSINEPKPSQDYSANKDNSSYMYGTLGRREPDKYVTSQGNNHTQNKYALQNLDGQRSTSQHNVKMEAENKTLSTSNWQPPPSRTVSATSLADSRQEEQNAGKANKESEGSPRFFKRSTKKIKSLLNLTDKSPKSKRSSNLKISDSSDTLVSDDEDQKHKTNKENNKLSTSTANSVKSIDSLGHTKINQKLQLKENHFSEKVADSSAPRFSTEQLNSETDKEQKTSAVVSPATSSTVVHHPPETRKVHPENSSAVSQALQRNRPIDKRVYSRFESFCTFENHSSKQTDSREQTVTTGAMYTAEKNKNVISDYGRTNAASAHHTPTGYQTYSHNDNKIGRFMQRFVGNFIHKHK</sequence>
<organism evidence="6 7">
    <name type="scientific">Acipenser oxyrinchus oxyrinchus</name>
    <dbReference type="NCBI Taxonomy" id="40147"/>
    <lineage>
        <taxon>Eukaryota</taxon>
        <taxon>Metazoa</taxon>
        <taxon>Chordata</taxon>
        <taxon>Craniata</taxon>
        <taxon>Vertebrata</taxon>
        <taxon>Euteleostomi</taxon>
        <taxon>Actinopterygii</taxon>
        <taxon>Chondrostei</taxon>
        <taxon>Acipenseriformes</taxon>
        <taxon>Acipenseridae</taxon>
        <taxon>Acipenser</taxon>
    </lineage>
</organism>
<protein>
    <submittedName>
        <fullName evidence="6">Protein FAM83B</fullName>
    </submittedName>
</protein>
<dbReference type="PANTHER" id="PTHR16181:SF29">
    <property type="entry name" value="PROTEIN FAM83A-RELATED"/>
    <property type="match status" value="1"/>
</dbReference>
<comment type="subcellular location">
    <subcellularLocation>
        <location evidence="1">Cytoplasm</location>
    </subcellularLocation>
</comment>
<keyword evidence="3" id="KW-0963">Cytoplasm</keyword>
<dbReference type="SUPFAM" id="SSF56024">
    <property type="entry name" value="Phospholipase D/nuclease"/>
    <property type="match status" value="1"/>
</dbReference>
<feature type="compositionally biased region" description="Low complexity" evidence="4">
    <location>
        <begin position="556"/>
        <end position="565"/>
    </location>
</feature>
<evidence type="ECO:0000256" key="2">
    <source>
        <dbReference type="ARBA" id="ARBA00006937"/>
    </source>
</evidence>
<dbReference type="GO" id="GO:0007165">
    <property type="term" value="P:signal transduction"/>
    <property type="evidence" value="ECO:0007669"/>
    <property type="project" value="TreeGrafter"/>
</dbReference>
<feature type="region of interest" description="Disordered" evidence="4">
    <location>
        <begin position="556"/>
        <end position="578"/>
    </location>
</feature>